<dbReference type="Proteomes" id="UP000186218">
    <property type="component" value="Unassembled WGS sequence"/>
</dbReference>
<organism evidence="7 8">
    <name type="scientific">Williamsia sterculiae</name>
    <dbReference type="NCBI Taxonomy" id="1344003"/>
    <lineage>
        <taxon>Bacteria</taxon>
        <taxon>Bacillati</taxon>
        <taxon>Actinomycetota</taxon>
        <taxon>Actinomycetes</taxon>
        <taxon>Mycobacteriales</taxon>
        <taxon>Nocardiaceae</taxon>
        <taxon>Williamsia</taxon>
    </lineage>
</organism>
<evidence type="ECO:0000313" key="8">
    <source>
        <dbReference type="Proteomes" id="UP000186218"/>
    </source>
</evidence>
<evidence type="ECO:0000256" key="1">
    <source>
        <dbReference type="ARBA" id="ARBA00022723"/>
    </source>
</evidence>
<evidence type="ECO:0000313" key="7">
    <source>
        <dbReference type="EMBL" id="SIS00937.1"/>
    </source>
</evidence>
<evidence type="ECO:0000256" key="3">
    <source>
        <dbReference type="ARBA" id="ARBA00023239"/>
    </source>
</evidence>
<gene>
    <name evidence="7" type="ORF">SAMN05445060_2155</name>
</gene>
<dbReference type="EC" id="4.1.1.52" evidence="5"/>
<dbReference type="InterPro" id="IPR006680">
    <property type="entry name" value="Amidohydro-rel"/>
</dbReference>
<dbReference type="Pfam" id="PF04909">
    <property type="entry name" value="Amidohydro_2"/>
    <property type="match status" value="1"/>
</dbReference>
<sequence length="328" mass="35351">MSPDADHQLVDVHAHFLTDEYVAAATGAGISRPDGMPGWPDWSLDTHVADMDRRDVGFALLSISSPGVHFGDDDAAADLARLVNDIASHHCRSHPQRLGFLASIPLPDVDAAVSEADRALGLSGALGVIVESNAHGQYLGDQALEPLWAAIEARDALVLIHPTSPPAADQTGLGRPRPMLEFMFDSTRSVADLVLSGVLTRHPGLRVIVPHSGAVLPALHDRISLFLDGFAAPGPTGDDWRDAMGRLWFDTAGTPFPRALRHLVEIVGERHILYGSDSCWTPSPLVDDHLVQMRTHTGPSGRSWVDVTAANARRLLRNEAERGLPPRL</sequence>
<dbReference type="SUPFAM" id="SSF51556">
    <property type="entry name" value="Metallo-dependent hydrolases"/>
    <property type="match status" value="1"/>
</dbReference>
<protein>
    <recommendedName>
        <fullName evidence="5">6-methylsalicylate decarboxylase</fullName>
        <ecNumber evidence="5">4.1.1.52</ecNumber>
    </recommendedName>
</protein>
<dbReference type="OrthoDB" id="149172at2"/>
<evidence type="ECO:0000256" key="5">
    <source>
        <dbReference type="ARBA" id="ARBA00038889"/>
    </source>
</evidence>
<evidence type="ECO:0000259" key="6">
    <source>
        <dbReference type="Pfam" id="PF04909"/>
    </source>
</evidence>
<accession>A0A1N7FKZ8</accession>
<dbReference type="GO" id="GO:0019748">
    <property type="term" value="P:secondary metabolic process"/>
    <property type="evidence" value="ECO:0007669"/>
    <property type="project" value="TreeGrafter"/>
</dbReference>
<dbReference type="Gene3D" id="3.20.20.140">
    <property type="entry name" value="Metal-dependent hydrolases"/>
    <property type="match status" value="1"/>
</dbReference>
<keyword evidence="3" id="KW-0456">Lyase</keyword>
<proteinExistence type="predicted"/>
<name>A0A1N7FKZ8_9NOCA</name>
<dbReference type="GO" id="GO:0047596">
    <property type="term" value="F:6-methylsalicylate decarboxylase activity"/>
    <property type="evidence" value="ECO:0007669"/>
    <property type="project" value="UniProtKB-EC"/>
</dbReference>
<dbReference type="PANTHER" id="PTHR21240">
    <property type="entry name" value="2-AMINO-3-CARBOXYLMUCONATE-6-SEMIALDEHYDE DECARBOXYLASE"/>
    <property type="match status" value="1"/>
</dbReference>
<dbReference type="PANTHER" id="PTHR21240:SF29">
    <property type="entry name" value="AMIDOHYDROLASE-RELATED DOMAIN-CONTAINING PROTEIN"/>
    <property type="match status" value="1"/>
</dbReference>
<dbReference type="AlphaFoldDB" id="A0A1N7FKZ8"/>
<evidence type="ECO:0000256" key="4">
    <source>
        <dbReference type="ARBA" id="ARBA00036832"/>
    </source>
</evidence>
<reference evidence="7 8" key="1">
    <citation type="submission" date="2017-01" db="EMBL/GenBank/DDBJ databases">
        <authorList>
            <person name="Mah S.A."/>
            <person name="Swanson W.J."/>
            <person name="Moy G.W."/>
            <person name="Vacquier V.D."/>
        </authorList>
    </citation>
    <scope>NUCLEOTIDE SEQUENCE [LARGE SCALE GENOMIC DNA]</scope>
    <source>
        <strain evidence="7 8">CPCC 203464</strain>
    </source>
</reference>
<dbReference type="STRING" id="1344003.SAMN05445060_2155"/>
<dbReference type="GO" id="GO:0046872">
    <property type="term" value="F:metal ion binding"/>
    <property type="evidence" value="ECO:0007669"/>
    <property type="project" value="UniProtKB-KW"/>
</dbReference>
<feature type="domain" description="Amidohydrolase-related" evidence="6">
    <location>
        <begin position="10"/>
        <end position="294"/>
    </location>
</feature>
<dbReference type="InterPro" id="IPR032465">
    <property type="entry name" value="ACMSD"/>
</dbReference>
<dbReference type="GO" id="GO:0016787">
    <property type="term" value="F:hydrolase activity"/>
    <property type="evidence" value="ECO:0007669"/>
    <property type="project" value="UniProtKB-KW"/>
</dbReference>
<dbReference type="EMBL" id="FTNT01000005">
    <property type="protein sequence ID" value="SIS00937.1"/>
    <property type="molecule type" value="Genomic_DNA"/>
</dbReference>
<evidence type="ECO:0000256" key="2">
    <source>
        <dbReference type="ARBA" id="ARBA00022833"/>
    </source>
</evidence>
<keyword evidence="7" id="KW-0378">Hydrolase</keyword>
<comment type="catalytic activity">
    <reaction evidence="4">
        <text>6-methylsalicylate + H(+) = 3-methylphenol + CO2</text>
        <dbReference type="Rhea" id="RHEA:23112"/>
        <dbReference type="ChEBI" id="CHEBI:15378"/>
        <dbReference type="ChEBI" id="CHEBI:16526"/>
        <dbReference type="ChEBI" id="CHEBI:17231"/>
        <dbReference type="ChEBI" id="CHEBI:36658"/>
        <dbReference type="EC" id="4.1.1.52"/>
    </reaction>
    <physiologicalReaction direction="left-to-right" evidence="4">
        <dbReference type="Rhea" id="RHEA:23113"/>
    </physiologicalReaction>
</comment>
<dbReference type="GO" id="GO:0005829">
    <property type="term" value="C:cytosol"/>
    <property type="evidence" value="ECO:0007669"/>
    <property type="project" value="TreeGrafter"/>
</dbReference>
<dbReference type="RefSeq" id="WP_076479317.1">
    <property type="nucleotide sequence ID" value="NZ_FTNT01000005.1"/>
</dbReference>
<dbReference type="InterPro" id="IPR032466">
    <property type="entry name" value="Metal_Hydrolase"/>
</dbReference>
<keyword evidence="1" id="KW-0479">Metal-binding</keyword>
<keyword evidence="8" id="KW-1185">Reference proteome</keyword>
<keyword evidence="2" id="KW-0862">Zinc</keyword>